<keyword evidence="5" id="KW-0326">Glycosidase</keyword>
<dbReference type="InParanoid" id="E9EHA1"/>
<dbReference type="OrthoDB" id="192832at2759"/>
<dbReference type="InterPro" id="IPR013320">
    <property type="entry name" value="ConA-like_dom_sf"/>
</dbReference>
<dbReference type="PANTHER" id="PTHR10963">
    <property type="entry name" value="GLYCOSYL HYDROLASE-RELATED"/>
    <property type="match status" value="1"/>
</dbReference>
<feature type="chain" id="PRO_5003239250" description="endo-1,3(4)-beta-glucanase" evidence="7">
    <location>
        <begin position="24"/>
        <end position="420"/>
    </location>
</feature>
<reference evidence="9 10" key="1">
    <citation type="journal article" date="2011" name="PLoS Genet.">
        <title>Genome sequencing and comparative transcriptomics of the model entomopathogenic fungi Metarhizium anisopliae and M. acridum.</title>
        <authorList>
            <person name="Gao Q."/>
            <person name="Jin K."/>
            <person name="Ying S.H."/>
            <person name="Zhang Y."/>
            <person name="Xiao G."/>
            <person name="Shang Y."/>
            <person name="Duan Z."/>
            <person name="Hu X."/>
            <person name="Xie X.Q."/>
            <person name="Zhou G."/>
            <person name="Peng G."/>
            <person name="Luo Z."/>
            <person name="Huang W."/>
            <person name="Wang B."/>
            <person name="Fang W."/>
            <person name="Wang S."/>
            <person name="Zhong Y."/>
            <person name="Ma L.J."/>
            <person name="St Leger R.J."/>
            <person name="Zhao G.P."/>
            <person name="Pei Y."/>
            <person name="Feng M.G."/>
            <person name="Xia Y."/>
            <person name="Wang C."/>
        </authorList>
    </citation>
    <scope>NUCLEOTIDE SEQUENCE [LARGE SCALE GENOMIC DNA]</scope>
    <source>
        <strain evidence="9 10">CQMa 102</strain>
    </source>
</reference>
<evidence type="ECO:0000259" key="8">
    <source>
        <dbReference type="PROSITE" id="PS51762"/>
    </source>
</evidence>
<name>E9EHA1_METAQ</name>
<dbReference type="EC" id="3.2.1.6" evidence="3"/>
<evidence type="ECO:0000313" key="10">
    <source>
        <dbReference type="Proteomes" id="UP000002499"/>
    </source>
</evidence>
<protein>
    <recommendedName>
        <fullName evidence="3">endo-1,3(4)-beta-glucanase</fullName>
        <ecNumber evidence="3">3.2.1.6</ecNumber>
    </recommendedName>
</protein>
<evidence type="ECO:0000256" key="5">
    <source>
        <dbReference type="ARBA" id="ARBA00023295"/>
    </source>
</evidence>
<dbReference type="InterPro" id="IPR050546">
    <property type="entry name" value="Glycosyl_Hydrlase_16"/>
</dbReference>
<evidence type="ECO:0000256" key="1">
    <source>
        <dbReference type="ARBA" id="ARBA00000124"/>
    </source>
</evidence>
<dbReference type="PROSITE" id="PS51762">
    <property type="entry name" value="GH16_2"/>
    <property type="match status" value="1"/>
</dbReference>
<dbReference type="KEGG" id="maw:19253560"/>
<proteinExistence type="inferred from homology"/>
<feature type="region of interest" description="Disordered" evidence="6">
    <location>
        <begin position="323"/>
        <end position="420"/>
    </location>
</feature>
<sequence>MRFSGRFAALASTVLFSAGIAHAGYQLDTTYDTTNFLNSFDFFTQPDPTKGFVQYVDGQTANKEGLAVYAQGGIYMGVDFKTKNPPQGRKSVRVTSKKSFTRGLFIADIAHMPGSICGTWPAFWMFGDNWPTSGEIDILEGVNSQAQNSITLHTMDGCIMSNQGVLPSTRFASTNCGASGVSSGCKQDTADNSNYGDGFNAIGGGVYATEWTSDHIAVWFFPRSRIPQDITSQNPNPGSWGAPTARFVGGNTCNIDNFFKNHQIVFDTTFCGDWAGKVWYADPKCAALAPTCEAYVSGNPEQFANAFWVVNSVKIYQQGGNPGPVQHWAAPNPSSGLVGPQNQNHPQPQTQVQPQPTQPATQPQPTNGQVWNGQPQPNPGTNSQSPPPPKQDSSWNGQVWNGGGWDTKIRNRAVAKRFSA</sequence>
<gene>
    <name evidence="9" type="ORF">MAC_09249</name>
</gene>
<dbReference type="eggNOG" id="ENOG502RGZ1">
    <property type="taxonomic scope" value="Eukaryota"/>
</dbReference>
<dbReference type="Proteomes" id="UP000002499">
    <property type="component" value="Unassembled WGS sequence"/>
</dbReference>
<comment type="catalytic activity">
    <reaction evidence="1">
        <text>Endohydrolysis of (1-&gt;3)- or (1-&gt;4)-linkages in beta-D-glucans when the glucose residue whose reducing group is involved in the linkage to be hydrolyzed is itself substituted at C-3.</text>
        <dbReference type="EC" id="3.2.1.6"/>
    </reaction>
</comment>
<feature type="compositionally biased region" description="Basic residues" evidence="6">
    <location>
        <begin position="410"/>
        <end position="420"/>
    </location>
</feature>
<dbReference type="FunFam" id="2.60.120.200:FF:000114">
    <property type="entry name" value="Probable endo-1,3(4)-beta-glucanase NFIA_089530"/>
    <property type="match status" value="1"/>
</dbReference>
<keyword evidence="10" id="KW-1185">Reference proteome</keyword>
<dbReference type="OMA" id="FKNAYWL"/>
<dbReference type="GO" id="GO:0009251">
    <property type="term" value="P:glucan catabolic process"/>
    <property type="evidence" value="ECO:0007669"/>
    <property type="project" value="TreeGrafter"/>
</dbReference>
<dbReference type="CDD" id="cd02181">
    <property type="entry name" value="GH16_fungal_Lam16A_glucanase"/>
    <property type="match status" value="1"/>
</dbReference>
<dbReference type="SUPFAM" id="SSF49899">
    <property type="entry name" value="Concanavalin A-like lectins/glucanases"/>
    <property type="match status" value="1"/>
</dbReference>
<dbReference type="EMBL" id="GL698610">
    <property type="protein sequence ID" value="EFY84697.1"/>
    <property type="molecule type" value="Genomic_DNA"/>
</dbReference>
<feature type="domain" description="GH16" evidence="8">
    <location>
        <begin position="40"/>
        <end position="283"/>
    </location>
</feature>
<evidence type="ECO:0000313" key="9">
    <source>
        <dbReference type="EMBL" id="EFY84697.1"/>
    </source>
</evidence>
<dbReference type="HOGENOM" id="CLU_016972_4_2_1"/>
<dbReference type="GeneID" id="19253560"/>
<accession>E9EHA1</accession>
<feature type="compositionally biased region" description="Low complexity" evidence="6">
    <location>
        <begin position="340"/>
        <end position="369"/>
    </location>
</feature>
<dbReference type="Gene3D" id="2.60.120.200">
    <property type="match status" value="1"/>
</dbReference>
<evidence type="ECO:0000256" key="2">
    <source>
        <dbReference type="ARBA" id="ARBA00006865"/>
    </source>
</evidence>
<evidence type="ECO:0000256" key="6">
    <source>
        <dbReference type="SAM" id="MobiDB-lite"/>
    </source>
</evidence>
<organism evidence="10">
    <name type="scientific">Metarhizium acridum (strain CQMa 102)</name>
    <dbReference type="NCBI Taxonomy" id="655827"/>
    <lineage>
        <taxon>Eukaryota</taxon>
        <taxon>Fungi</taxon>
        <taxon>Dikarya</taxon>
        <taxon>Ascomycota</taxon>
        <taxon>Pezizomycotina</taxon>
        <taxon>Sordariomycetes</taxon>
        <taxon>Hypocreomycetidae</taxon>
        <taxon>Hypocreales</taxon>
        <taxon>Clavicipitaceae</taxon>
        <taxon>Metarhizium</taxon>
    </lineage>
</organism>
<feature type="compositionally biased region" description="Polar residues" evidence="6">
    <location>
        <begin position="370"/>
        <end position="382"/>
    </location>
</feature>
<dbReference type="AlphaFoldDB" id="E9EHA1"/>
<evidence type="ECO:0000256" key="3">
    <source>
        <dbReference type="ARBA" id="ARBA00012599"/>
    </source>
</evidence>
<evidence type="ECO:0000256" key="7">
    <source>
        <dbReference type="SAM" id="SignalP"/>
    </source>
</evidence>
<dbReference type="Pfam" id="PF26113">
    <property type="entry name" value="GH16_XgeA"/>
    <property type="match status" value="1"/>
</dbReference>
<evidence type="ECO:0000256" key="4">
    <source>
        <dbReference type="ARBA" id="ARBA00022801"/>
    </source>
</evidence>
<comment type="similarity">
    <text evidence="2">Belongs to the glycosyl hydrolase 16 family.</text>
</comment>
<keyword evidence="7" id="KW-0732">Signal</keyword>
<keyword evidence="4" id="KW-0378">Hydrolase</keyword>
<dbReference type="InterPro" id="IPR000757">
    <property type="entry name" value="Beta-glucanase-like"/>
</dbReference>
<dbReference type="PANTHER" id="PTHR10963:SF24">
    <property type="entry name" value="GLYCOSIDASE C21B10.07-RELATED"/>
    <property type="match status" value="1"/>
</dbReference>
<feature type="signal peptide" evidence="7">
    <location>
        <begin position="1"/>
        <end position="23"/>
    </location>
</feature>
<dbReference type="GO" id="GO:0052861">
    <property type="term" value="F:endo-1,3(4)-beta-glucanase activity"/>
    <property type="evidence" value="ECO:0007669"/>
    <property type="project" value="UniProtKB-EC"/>
</dbReference>